<proteinExistence type="predicted"/>
<dbReference type="Proteomes" id="UP000807115">
    <property type="component" value="Chromosome 4"/>
</dbReference>
<gene>
    <name evidence="1" type="ORF">BDA96_04G104600</name>
</gene>
<evidence type="ECO:0000313" key="2">
    <source>
        <dbReference type="Proteomes" id="UP000807115"/>
    </source>
</evidence>
<reference evidence="1" key="2">
    <citation type="submission" date="2020-10" db="EMBL/GenBank/DDBJ databases">
        <authorList>
            <person name="Cooper E.A."/>
            <person name="Brenton Z.W."/>
            <person name="Flinn B.S."/>
            <person name="Jenkins J."/>
            <person name="Shu S."/>
            <person name="Flowers D."/>
            <person name="Luo F."/>
            <person name="Wang Y."/>
            <person name="Xia P."/>
            <person name="Barry K."/>
            <person name="Daum C."/>
            <person name="Lipzen A."/>
            <person name="Yoshinaga Y."/>
            <person name="Schmutz J."/>
            <person name="Saski C."/>
            <person name="Vermerris W."/>
            <person name="Kresovich S."/>
        </authorList>
    </citation>
    <scope>NUCLEOTIDE SEQUENCE</scope>
</reference>
<organism evidence="1 2">
    <name type="scientific">Sorghum bicolor</name>
    <name type="common">Sorghum</name>
    <name type="synonym">Sorghum vulgare</name>
    <dbReference type="NCBI Taxonomy" id="4558"/>
    <lineage>
        <taxon>Eukaryota</taxon>
        <taxon>Viridiplantae</taxon>
        <taxon>Streptophyta</taxon>
        <taxon>Embryophyta</taxon>
        <taxon>Tracheophyta</taxon>
        <taxon>Spermatophyta</taxon>
        <taxon>Magnoliopsida</taxon>
        <taxon>Liliopsida</taxon>
        <taxon>Poales</taxon>
        <taxon>Poaceae</taxon>
        <taxon>PACMAD clade</taxon>
        <taxon>Panicoideae</taxon>
        <taxon>Andropogonodae</taxon>
        <taxon>Andropogoneae</taxon>
        <taxon>Sorghinae</taxon>
        <taxon>Sorghum</taxon>
    </lineage>
</organism>
<name>A0A921UHM9_SORBI</name>
<accession>A0A921UHM9</accession>
<reference evidence="1" key="1">
    <citation type="journal article" date="2019" name="BMC Genomics">
        <title>A new reference genome for Sorghum bicolor reveals high levels of sequence similarity between sweet and grain genotypes: implications for the genetics of sugar metabolism.</title>
        <authorList>
            <person name="Cooper E.A."/>
            <person name="Brenton Z.W."/>
            <person name="Flinn B.S."/>
            <person name="Jenkins J."/>
            <person name="Shu S."/>
            <person name="Flowers D."/>
            <person name="Luo F."/>
            <person name="Wang Y."/>
            <person name="Xia P."/>
            <person name="Barry K."/>
            <person name="Daum C."/>
            <person name="Lipzen A."/>
            <person name="Yoshinaga Y."/>
            <person name="Schmutz J."/>
            <person name="Saski C."/>
            <person name="Vermerris W."/>
            <person name="Kresovich S."/>
        </authorList>
    </citation>
    <scope>NUCLEOTIDE SEQUENCE</scope>
</reference>
<dbReference type="AlphaFoldDB" id="A0A921UHM9"/>
<dbReference type="EMBL" id="CM027683">
    <property type="protein sequence ID" value="KAG0532393.1"/>
    <property type="molecule type" value="Genomic_DNA"/>
</dbReference>
<evidence type="ECO:0000313" key="1">
    <source>
        <dbReference type="EMBL" id="KAG0532393.1"/>
    </source>
</evidence>
<comment type="caution">
    <text evidence="1">The sequence shown here is derived from an EMBL/GenBank/DDBJ whole genome shotgun (WGS) entry which is preliminary data.</text>
</comment>
<protein>
    <submittedName>
        <fullName evidence="1">Uncharacterized protein</fullName>
    </submittedName>
</protein>
<sequence length="63" mass="7401">MSETYCSWVQPQHARRLLYVFFPVSEYNLLMVLGKVHDLNIYNKAKLITCKLTFSITYCGRPV</sequence>